<dbReference type="EMBL" id="BQNB010013405">
    <property type="protein sequence ID" value="GJT15556.1"/>
    <property type="molecule type" value="Genomic_DNA"/>
</dbReference>
<reference evidence="1" key="2">
    <citation type="submission" date="2022-01" db="EMBL/GenBank/DDBJ databases">
        <authorList>
            <person name="Yamashiro T."/>
            <person name="Shiraishi A."/>
            <person name="Satake H."/>
            <person name="Nakayama K."/>
        </authorList>
    </citation>
    <scope>NUCLEOTIDE SEQUENCE</scope>
</reference>
<organism evidence="1 2">
    <name type="scientific">Tanacetum coccineum</name>
    <dbReference type="NCBI Taxonomy" id="301880"/>
    <lineage>
        <taxon>Eukaryota</taxon>
        <taxon>Viridiplantae</taxon>
        <taxon>Streptophyta</taxon>
        <taxon>Embryophyta</taxon>
        <taxon>Tracheophyta</taxon>
        <taxon>Spermatophyta</taxon>
        <taxon>Magnoliopsida</taxon>
        <taxon>eudicotyledons</taxon>
        <taxon>Gunneridae</taxon>
        <taxon>Pentapetalae</taxon>
        <taxon>asterids</taxon>
        <taxon>campanulids</taxon>
        <taxon>Asterales</taxon>
        <taxon>Asteraceae</taxon>
        <taxon>Asteroideae</taxon>
        <taxon>Anthemideae</taxon>
        <taxon>Anthemidinae</taxon>
        <taxon>Tanacetum</taxon>
    </lineage>
</organism>
<proteinExistence type="predicted"/>
<sequence>MKSSRKSTDLTANTPLYSRPIRRIQDFDESEDHCLTLKNTPLIRHIEEVRYAVSRRSYTPYPYQLQIGRNQGKKNLYGDKCRRECTNKMNESFSQALVAQDGLGSYGTRAIWF</sequence>
<protein>
    <submittedName>
        <fullName evidence="1">Uncharacterized protein</fullName>
    </submittedName>
</protein>
<evidence type="ECO:0000313" key="1">
    <source>
        <dbReference type="EMBL" id="GJT15556.1"/>
    </source>
</evidence>
<keyword evidence="2" id="KW-1185">Reference proteome</keyword>
<evidence type="ECO:0000313" key="2">
    <source>
        <dbReference type="Proteomes" id="UP001151760"/>
    </source>
</evidence>
<accession>A0ABQ5BP93</accession>
<comment type="caution">
    <text evidence="1">The sequence shown here is derived from an EMBL/GenBank/DDBJ whole genome shotgun (WGS) entry which is preliminary data.</text>
</comment>
<dbReference type="Proteomes" id="UP001151760">
    <property type="component" value="Unassembled WGS sequence"/>
</dbReference>
<gene>
    <name evidence="1" type="ORF">Tco_0874262</name>
</gene>
<name>A0ABQ5BP93_9ASTR</name>
<reference evidence="1" key="1">
    <citation type="journal article" date="2022" name="Int. J. Mol. Sci.">
        <title>Draft Genome of Tanacetum Coccineum: Genomic Comparison of Closely Related Tanacetum-Family Plants.</title>
        <authorList>
            <person name="Yamashiro T."/>
            <person name="Shiraishi A."/>
            <person name="Nakayama K."/>
            <person name="Satake H."/>
        </authorList>
    </citation>
    <scope>NUCLEOTIDE SEQUENCE</scope>
</reference>